<dbReference type="PROSITE" id="PS50252">
    <property type="entry name" value="TBOX_3"/>
    <property type="match status" value="1"/>
</dbReference>
<dbReference type="GO" id="GO:0000978">
    <property type="term" value="F:RNA polymerase II cis-regulatory region sequence-specific DNA binding"/>
    <property type="evidence" value="ECO:0007669"/>
    <property type="project" value="InterPro"/>
</dbReference>
<feature type="compositionally biased region" description="Low complexity" evidence="7">
    <location>
        <begin position="996"/>
        <end position="1030"/>
    </location>
</feature>
<dbReference type="Proteomes" id="UP000070412">
    <property type="component" value="Unassembled WGS sequence"/>
</dbReference>
<comment type="caution">
    <text evidence="6">Lacks conserved residue(s) required for the propagation of feature annotation.</text>
</comment>
<evidence type="ECO:0000256" key="3">
    <source>
        <dbReference type="ARBA" id="ARBA00023125"/>
    </source>
</evidence>
<dbReference type="OrthoDB" id="7442607at2759"/>
<feature type="region of interest" description="Disordered" evidence="7">
    <location>
        <begin position="822"/>
        <end position="915"/>
    </location>
</feature>
<gene>
    <name evidence="9" type="ORF">SSS_6274</name>
</gene>
<dbReference type="GO" id="GO:0007507">
    <property type="term" value="P:heart development"/>
    <property type="evidence" value="ECO:0007669"/>
    <property type="project" value="TreeGrafter"/>
</dbReference>
<dbReference type="GO" id="GO:0045893">
    <property type="term" value="P:positive regulation of DNA-templated transcription"/>
    <property type="evidence" value="ECO:0007669"/>
    <property type="project" value="InterPro"/>
</dbReference>
<feature type="compositionally biased region" description="Basic and acidic residues" evidence="7">
    <location>
        <begin position="397"/>
        <end position="408"/>
    </location>
</feature>
<dbReference type="CDD" id="cd20193">
    <property type="entry name" value="T-box_TBX20-like"/>
    <property type="match status" value="1"/>
</dbReference>
<dbReference type="PROSITE" id="PS01283">
    <property type="entry name" value="TBOX_1"/>
    <property type="match status" value="1"/>
</dbReference>
<proteinExistence type="predicted"/>
<evidence type="ECO:0000256" key="4">
    <source>
        <dbReference type="ARBA" id="ARBA00023163"/>
    </source>
</evidence>
<dbReference type="PANTHER" id="PTHR11267:SF190">
    <property type="entry name" value="T-BOX TRANSCRIPTION FACTOR TBX20"/>
    <property type="match status" value="1"/>
</dbReference>
<feature type="region of interest" description="Disordered" evidence="7">
    <location>
        <begin position="358"/>
        <end position="458"/>
    </location>
</feature>
<reference evidence="10" key="3">
    <citation type="submission" date="2022-06" db="UniProtKB">
        <authorList>
            <consortium name="EnsemblMetazoa"/>
        </authorList>
    </citation>
    <scope>IDENTIFICATION</scope>
</reference>
<keyword evidence="4" id="KW-0804">Transcription</keyword>
<evidence type="ECO:0000256" key="5">
    <source>
        <dbReference type="ARBA" id="ARBA00023242"/>
    </source>
</evidence>
<dbReference type="GO" id="GO:0000785">
    <property type="term" value="C:chromatin"/>
    <property type="evidence" value="ECO:0007669"/>
    <property type="project" value="TreeGrafter"/>
</dbReference>
<reference evidence="9" key="2">
    <citation type="submission" date="2020-01" db="EMBL/GenBank/DDBJ databases">
        <authorList>
            <person name="Korhonen P.K.K."/>
            <person name="Guangxu M.G."/>
            <person name="Wang T.W."/>
            <person name="Stroehlein A.J.S."/>
            <person name="Young N.D."/>
            <person name="Ang C.-S.A."/>
            <person name="Fernando D.W.F."/>
            <person name="Lu H.L."/>
            <person name="Taylor S.T."/>
            <person name="Ehtesham M.E.M."/>
            <person name="Najaraj S.H.N."/>
            <person name="Harsha G.H.G."/>
            <person name="Madugundu A.M."/>
            <person name="Renuse S.R."/>
            <person name="Holt D.H."/>
            <person name="Pandey A.P."/>
            <person name="Papenfuss A.P."/>
            <person name="Gasser R.B.G."/>
            <person name="Fischer K.F."/>
        </authorList>
    </citation>
    <scope>NUCLEOTIDE SEQUENCE</scope>
    <source>
        <strain evidence="9">SSS_KF_BRIS2020</strain>
    </source>
</reference>
<dbReference type="GO" id="GO:0005634">
    <property type="term" value="C:nucleus"/>
    <property type="evidence" value="ECO:0007669"/>
    <property type="project" value="UniProtKB-SubCell"/>
</dbReference>
<feature type="compositionally biased region" description="Acidic residues" evidence="7">
    <location>
        <begin position="153"/>
        <end position="169"/>
    </location>
</feature>
<dbReference type="InterPro" id="IPR018186">
    <property type="entry name" value="TF_T-box_CS"/>
</dbReference>
<reference evidence="11" key="1">
    <citation type="journal article" date="2020" name="PLoS Negl. Trop. Dis.">
        <title>High-quality nuclear genome for Sarcoptes scabiei-A critical resource for a neglected parasite.</title>
        <authorList>
            <person name="Korhonen P.K."/>
            <person name="Gasser R.B."/>
            <person name="Ma G."/>
            <person name="Wang T."/>
            <person name="Stroehlein A.J."/>
            <person name="Young N.D."/>
            <person name="Ang C.S."/>
            <person name="Fernando D.D."/>
            <person name="Lu H.C."/>
            <person name="Taylor S."/>
            <person name="Reynolds S.L."/>
            <person name="Mofiz E."/>
            <person name="Najaraj S.H."/>
            <person name="Gowda H."/>
            <person name="Madugundu A."/>
            <person name="Renuse S."/>
            <person name="Holt D."/>
            <person name="Pandey A."/>
            <person name="Papenfuss A.T."/>
            <person name="Fischer K."/>
        </authorList>
    </citation>
    <scope>NUCLEOTIDE SEQUENCE [LARGE SCALE GENOMIC DNA]</scope>
</reference>
<sequence>MMSTKTKHFSIDSLISKNNCKDIDPKRDEFRRQSINPLKKYFESSLNDYLLHSHHQQSNQWSALDDHHPHPHHHNHPHHQSHLTQSMMHQNRNTARINRKRSADVLNNHSNSRSDTKIFASNNGQKHLNDIIEICNENLAEDNHKTNNGIGVDDVDHDGDGDDDDDEEINVDDIVDIESNGSTFNRDDECVSCKSDNGSDHHQHHLSLSPQLGSYPYDAALLSPLGLKNFPPNDMLTFLTHNSSQFNPSHTRSPSSATLPNNLSLGNYSAFPSTFQQRHPNTSNEFTTFADLAKFAKQSSNMVAAAAMMNSTSLPQHNLMNQSQPTSTSSSSSTATKGTKSTLKSAFSLVNNGIEGSEFDFTTKLGGKTNGRINSNASNQSKESNPTSKNQNQSNSHFRDSFSKESRSHQTSSSTSSSSSMTNNGNNNHHHNHHGGKSSSKNQSNGNSDSKSSKPELNPACIPRCNCEELMKIDAKLETKELWEKFHELGTEMIITKTGRRMFPTCRISFHNTDPGARYAVLMDIVPVDNKRYRYAYHRSSWLVAGKADAPSPVRLYLHPDSPFSGEQLRKQVVSFEKTKLTNNEMDKNGHIVLNSMHKYQPRIHLIKLRLDQLTHHSSQLLISDLETQQYRTYVFPETVFTAVTAYQNQLITKLKIDSNPFAKGFRDSSRLTDLERYEIESVETLLREHAFRQMPFRAFFGSDLSAADPQAIANAAALGRLPCGQDFLMMASQAAALASQSWKFGPNYPPPPPPSQINSNSLVCNNSNNNSSSRSAPQMQSQSHQIPPMPSLAELSSMMAMNPTLASFYFGNIPRNFLPPQPPPIPIGSPSMLSSNPIQSETVSPSLNNVSGDYRQSITPTTKQSNTDPDALNLTRISSEESSNRTQSITPPNKSDPKVSKEAPTPPTSQSQTTAAATAAAVAAAFYASQFPRFFKFQSSSDQHSPSIINTNERLSTEAIKDESQIDSNRKNSPPNSKQSEETVSAKIVADLNHSNSQSPLSIPSSPVSSPMISVSPKSDISLNNINDNNNDRSRIKTTSSSISPSSSSSSSSSSYSIS</sequence>
<feature type="compositionally biased region" description="Basic residues" evidence="7">
    <location>
        <begin position="69"/>
        <end position="81"/>
    </location>
</feature>
<feature type="region of interest" description="Disordered" evidence="7">
    <location>
        <begin position="147"/>
        <end position="169"/>
    </location>
</feature>
<feature type="region of interest" description="Disordered" evidence="7">
    <location>
        <begin position="939"/>
        <end position="1060"/>
    </location>
</feature>
<dbReference type="EnsemblMetazoa" id="SSS_6274s_mrna">
    <property type="protein sequence ID" value="KAF7491901.1"/>
    <property type="gene ID" value="SSS_6274"/>
</dbReference>
<name>A0A834RAJ7_SARSC</name>
<feature type="compositionally biased region" description="Low complexity" evidence="7">
    <location>
        <begin position="759"/>
        <end position="776"/>
    </location>
</feature>
<feature type="region of interest" description="Disordered" evidence="7">
    <location>
        <begin position="59"/>
        <end position="86"/>
    </location>
</feature>
<protein>
    <submittedName>
        <fullName evidence="9">T-box transcription factor TBX20</fullName>
    </submittedName>
</protein>
<dbReference type="Pfam" id="PF00907">
    <property type="entry name" value="T-box"/>
    <property type="match status" value="1"/>
</dbReference>
<organism evidence="9">
    <name type="scientific">Sarcoptes scabiei</name>
    <name type="common">Itch mite</name>
    <name type="synonym">Acarus scabiei</name>
    <dbReference type="NCBI Taxonomy" id="52283"/>
    <lineage>
        <taxon>Eukaryota</taxon>
        <taxon>Metazoa</taxon>
        <taxon>Ecdysozoa</taxon>
        <taxon>Arthropoda</taxon>
        <taxon>Chelicerata</taxon>
        <taxon>Arachnida</taxon>
        <taxon>Acari</taxon>
        <taxon>Acariformes</taxon>
        <taxon>Sarcoptiformes</taxon>
        <taxon>Astigmata</taxon>
        <taxon>Psoroptidia</taxon>
        <taxon>Sarcoptoidea</taxon>
        <taxon>Sarcoptidae</taxon>
        <taxon>Sarcoptinae</taxon>
        <taxon>Sarcoptes</taxon>
    </lineage>
</organism>
<feature type="compositionally biased region" description="Polar residues" evidence="7">
    <location>
        <begin position="885"/>
        <end position="894"/>
    </location>
</feature>
<feature type="region of interest" description="Disordered" evidence="7">
    <location>
        <begin position="747"/>
        <end position="790"/>
    </location>
</feature>
<evidence type="ECO:0000256" key="1">
    <source>
        <dbReference type="ARBA" id="ARBA00004123"/>
    </source>
</evidence>
<evidence type="ECO:0000313" key="10">
    <source>
        <dbReference type="EnsemblMetazoa" id="KAF7491901.1"/>
    </source>
</evidence>
<evidence type="ECO:0000256" key="2">
    <source>
        <dbReference type="ARBA" id="ARBA00023015"/>
    </source>
</evidence>
<dbReference type="SUPFAM" id="SSF49417">
    <property type="entry name" value="p53-like transcription factors"/>
    <property type="match status" value="1"/>
</dbReference>
<comment type="subcellular location">
    <subcellularLocation>
        <location evidence="1 6">Nucleus</location>
    </subcellularLocation>
</comment>
<dbReference type="Gene3D" id="2.60.40.820">
    <property type="entry name" value="Transcription factor, T-box"/>
    <property type="match status" value="1"/>
</dbReference>
<evidence type="ECO:0000256" key="6">
    <source>
        <dbReference type="PROSITE-ProRule" id="PRU00201"/>
    </source>
</evidence>
<feature type="compositionally biased region" description="Low complexity" evidence="7">
    <location>
        <begin position="1041"/>
        <end position="1060"/>
    </location>
</feature>
<evidence type="ECO:0000313" key="9">
    <source>
        <dbReference type="EMBL" id="KAF7491901.1"/>
    </source>
</evidence>
<feature type="compositionally biased region" description="Polar residues" evidence="7">
    <location>
        <begin position="316"/>
        <end position="325"/>
    </location>
</feature>
<dbReference type="SMART" id="SM00425">
    <property type="entry name" value="TBOX"/>
    <property type="match status" value="1"/>
</dbReference>
<dbReference type="PRINTS" id="PR00937">
    <property type="entry name" value="TBOX"/>
</dbReference>
<feature type="compositionally biased region" description="Basic and acidic residues" evidence="7">
    <location>
        <begin position="956"/>
        <end position="971"/>
    </location>
</feature>
<keyword evidence="2" id="KW-0805">Transcription regulation</keyword>
<dbReference type="GO" id="GO:0000981">
    <property type="term" value="F:DNA-binding transcription factor activity, RNA polymerase II-specific"/>
    <property type="evidence" value="ECO:0007669"/>
    <property type="project" value="TreeGrafter"/>
</dbReference>
<dbReference type="AlphaFoldDB" id="A0A834RAJ7"/>
<feature type="compositionally biased region" description="Low complexity" evidence="7">
    <location>
        <begin position="409"/>
        <end position="427"/>
    </location>
</feature>
<dbReference type="InterPro" id="IPR008967">
    <property type="entry name" value="p53-like_TF_DNA-bd_sf"/>
</dbReference>
<dbReference type="FunFam" id="2.60.40.820:FF:000008">
    <property type="entry name" value="T-box transcription factor TBX20"/>
    <property type="match status" value="1"/>
</dbReference>
<feature type="compositionally biased region" description="Low complexity" evidence="7">
    <location>
        <begin position="326"/>
        <end position="338"/>
    </location>
</feature>
<evidence type="ECO:0000259" key="8">
    <source>
        <dbReference type="PROSITE" id="PS50252"/>
    </source>
</evidence>
<feature type="domain" description="T-box" evidence="8">
    <location>
        <begin position="477"/>
        <end position="668"/>
    </location>
</feature>
<keyword evidence="3 6" id="KW-0238">DNA-binding</keyword>
<feature type="compositionally biased region" description="Polar residues" evidence="7">
    <location>
        <begin position="832"/>
        <end position="869"/>
    </location>
</feature>
<dbReference type="EMBL" id="WVUK01000058">
    <property type="protein sequence ID" value="KAF7491901.1"/>
    <property type="molecule type" value="Genomic_DNA"/>
</dbReference>
<dbReference type="PANTHER" id="PTHR11267">
    <property type="entry name" value="T-BOX PROTEIN-RELATED"/>
    <property type="match status" value="1"/>
</dbReference>
<feature type="region of interest" description="Disordered" evidence="7">
    <location>
        <begin position="316"/>
        <end position="338"/>
    </location>
</feature>
<dbReference type="InterPro" id="IPR036960">
    <property type="entry name" value="T-box_sf"/>
</dbReference>
<evidence type="ECO:0000313" key="11">
    <source>
        <dbReference type="Proteomes" id="UP000070412"/>
    </source>
</evidence>
<feature type="compositionally biased region" description="Polar residues" evidence="7">
    <location>
        <begin position="371"/>
        <end position="396"/>
    </location>
</feature>
<evidence type="ECO:0000256" key="7">
    <source>
        <dbReference type="SAM" id="MobiDB-lite"/>
    </source>
</evidence>
<feature type="compositionally biased region" description="Polar residues" evidence="7">
    <location>
        <begin position="939"/>
        <end position="955"/>
    </location>
</feature>
<accession>A0A834RAJ7</accession>
<feature type="compositionally biased region" description="Polar residues" evidence="7">
    <location>
        <begin position="777"/>
        <end position="786"/>
    </location>
</feature>
<keyword evidence="5 6" id="KW-0539">Nucleus</keyword>
<dbReference type="GO" id="GO:0001708">
    <property type="term" value="P:cell fate specification"/>
    <property type="evidence" value="ECO:0007669"/>
    <property type="project" value="TreeGrafter"/>
</dbReference>
<feature type="compositionally biased region" description="Low complexity" evidence="7">
    <location>
        <begin position="437"/>
        <end position="450"/>
    </location>
</feature>
<keyword evidence="11" id="KW-1185">Reference proteome</keyword>
<dbReference type="InterPro" id="IPR001699">
    <property type="entry name" value="TF_T-box"/>
</dbReference>
<dbReference type="InterPro" id="IPR046360">
    <property type="entry name" value="T-box_DNA-bd"/>
</dbReference>